<keyword evidence="3" id="KW-1185">Reference proteome</keyword>
<evidence type="ECO:0000256" key="1">
    <source>
        <dbReference type="SAM" id="MobiDB-lite"/>
    </source>
</evidence>
<dbReference type="Proteomes" id="UP001596302">
    <property type="component" value="Unassembled WGS sequence"/>
</dbReference>
<feature type="non-terminal residue" evidence="2">
    <location>
        <position position="197"/>
    </location>
</feature>
<proteinExistence type="predicted"/>
<name>A0ABW1J1E8_9PSEU</name>
<protein>
    <submittedName>
        <fullName evidence="2">Response regulator receiver protein</fullName>
    </submittedName>
</protein>
<comment type="caution">
    <text evidence="2">The sequence shown here is derived from an EMBL/GenBank/DDBJ whole genome shotgun (WGS) entry which is preliminary data.</text>
</comment>
<gene>
    <name evidence="2" type="ORF">ACFQE5_09540</name>
</gene>
<reference evidence="3" key="1">
    <citation type="journal article" date="2019" name="Int. J. Syst. Evol. Microbiol.">
        <title>The Global Catalogue of Microorganisms (GCM) 10K type strain sequencing project: providing services to taxonomists for standard genome sequencing and annotation.</title>
        <authorList>
            <consortium name="The Broad Institute Genomics Platform"/>
            <consortium name="The Broad Institute Genome Sequencing Center for Infectious Disease"/>
            <person name="Wu L."/>
            <person name="Ma J."/>
        </authorList>
    </citation>
    <scope>NUCLEOTIDE SEQUENCE [LARGE SCALE GENOMIC DNA]</scope>
    <source>
        <strain evidence="3">CCM 8391</strain>
    </source>
</reference>
<evidence type="ECO:0000313" key="3">
    <source>
        <dbReference type="Proteomes" id="UP001596302"/>
    </source>
</evidence>
<feature type="compositionally biased region" description="Basic and acidic residues" evidence="1">
    <location>
        <begin position="142"/>
        <end position="153"/>
    </location>
</feature>
<feature type="region of interest" description="Disordered" evidence="1">
    <location>
        <begin position="174"/>
        <end position="197"/>
    </location>
</feature>
<feature type="region of interest" description="Disordered" evidence="1">
    <location>
        <begin position="127"/>
        <end position="155"/>
    </location>
</feature>
<evidence type="ECO:0000313" key="2">
    <source>
        <dbReference type="EMBL" id="MFC5994452.1"/>
    </source>
</evidence>
<accession>A0ABW1J1E8</accession>
<dbReference type="EMBL" id="JBHSQW010000022">
    <property type="protein sequence ID" value="MFC5994452.1"/>
    <property type="molecule type" value="Genomic_DNA"/>
</dbReference>
<feature type="compositionally biased region" description="Basic and acidic residues" evidence="1">
    <location>
        <begin position="182"/>
        <end position="197"/>
    </location>
</feature>
<organism evidence="2 3">
    <name type="scientific">Pseudonocardia hispaniensis</name>
    <dbReference type="NCBI Taxonomy" id="904933"/>
    <lineage>
        <taxon>Bacteria</taxon>
        <taxon>Bacillati</taxon>
        <taxon>Actinomycetota</taxon>
        <taxon>Actinomycetes</taxon>
        <taxon>Pseudonocardiales</taxon>
        <taxon>Pseudonocardiaceae</taxon>
        <taxon>Pseudonocardia</taxon>
    </lineage>
</organism>
<sequence length="197" mass="20934">MIDEPARCGYSRCRAELPPPGPQGGRRRSFCRDTRWPGGRTCAQMARAEREALGALGLDAGTSTFQLDADRLREHVEAVRGPVQALGDALAAVSTRLDEVQRDAVAAVEAANRRVADADRARVAAEEARAEAQRQARQSAEAAERAAQERTEAVQRASAAARQALEATEALGAAKQAAEEAVGARRAAEHRAAAAEQ</sequence>
<feature type="region of interest" description="Disordered" evidence="1">
    <location>
        <begin position="1"/>
        <end position="32"/>
    </location>
</feature>